<protein>
    <recommendedName>
        <fullName evidence="3">YgiT-type zinc finger protein</fullName>
    </recommendedName>
</protein>
<evidence type="ECO:0000313" key="1">
    <source>
        <dbReference type="EMBL" id="MBS1257877.1"/>
    </source>
</evidence>
<comment type="caution">
    <text evidence="1">The sequence shown here is derived from an EMBL/GenBank/DDBJ whole genome shotgun (WGS) entry which is preliminary data.</text>
</comment>
<evidence type="ECO:0000313" key="2">
    <source>
        <dbReference type="Proteomes" id="UP000722750"/>
    </source>
</evidence>
<evidence type="ECO:0008006" key="3">
    <source>
        <dbReference type="Google" id="ProtNLM"/>
    </source>
</evidence>
<organism evidence="1 2">
    <name type="scientific">Candidatus Scalindua arabica</name>
    <dbReference type="NCBI Taxonomy" id="1127984"/>
    <lineage>
        <taxon>Bacteria</taxon>
        <taxon>Pseudomonadati</taxon>
        <taxon>Planctomycetota</taxon>
        <taxon>Candidatus Brocadiia</taxon>
        <taxon>Candidatus Brocadiales</taxon>
        <taxon>Candidatus Scalinduaceae</taxon>
        <taxon>Candidatus Scalindua</taxon>
    </lineage>
</organism>
<dbReference type="Proteomes" id="UP000722750">
    <property type="component" value="Unassembled WGS sequence"/>
</dbReference>
<dbReference type="NCBIfam" id="TIGR03831">
    <property type="entry name" value="YgiT_finger"/>
    <property type="match status" value="1"/>
</dbReference>
<dbReference type="InterPro" id="IPR022453">
    <property type="entry name" value="Znf_MqsA-type"/>
</dbReference>
<accession>A0A941W1E1</accession>
<gene>
    <name evidence="1" type="ORF">MAG551_00930</name>
</gene>
<dbReference type="Gene3D" id="3.10.20.860">
    <property type="match status" value="1"/>
</dbReference>
<reference evidence="1" key="1">
    <citation type="journal article" date="2021" name="ISME J.">
        <title>Fine-scale metabolic discontinuity in a stratified prokaryote microbiome of a Red Sea deep halocline.</title>
        <authorList>
            <person name="Michoud G."/>
            <person name="Ngugi D.K."/>
            <person name="Barozzi A."/>
            <person name="Merlino G."/>
            <person name="Calleja M.L."/>
            <person name="Delgado-Huertas A."/>
            <person name="Moran X.A.G."/>
            <person name="Daffonchio D."/>
        </authorList>
    </citation>
    <scope>NUCLEOTIDE SEQUENCE</scope>
    <source>
        <strain evidence="1">SuakinDeep_MAG55_1</strain>
    </source>
</reference>
<sequence>METKWQTCPMCDSSEIKRVKRTLAFDTKNGKVKVPNLVFDECSSCKEQFFDEEANSKIDTYVSRSVKKPHIPSR</sequence>
<dbReference type="AlphaFoldDB" id="A0A941W1E1"/>
<proteinExistence type="predicted"/>
<dbReference type="EMBL" id="JAANXD010000040">
    <property type="protein sequence ID" value="MBS1257877.1"/>
    <property type="molecule type" value="Genomic_DNA"/>
</dbReference>
<name>A0A941W1E1_9BACT</name>